<evidence type="ECO:0000256" key="3">
    <source>
        <dbReference type="ARBA" id="ARBA00022759"/>
    </source>
</evidence>
<dbReference type="InterPro" id="IPR008947">
    <property type="entry name" value="PLipase_C/P1_nuclease_dom_sf"/>
</dbReference>
<proteinExistence type="predicted"/>
<keyword evidence="1" id="KW-0540">Nuclease</keyword>
<dbReference type="RefSeq" id="WP_263342055.1">
    <property type="nucleotide sequence ID" value="NZ_JAGSYH010000009.1"/>
</dbReference>
<comment type="caution">
    <text evidence="8">The sequence shown here is derived from an EMBL/GenBank/DDBJ whole genome shotgun (WGS) entry which is preliminary data.</text>
</comment>
<gene>
    <name evidence="8" type="ORF">ACFPT7_18580</name>
</gene>
<dbReference type="InterPro" id="IPR003154">
    <property type="entry name" value="S1/P1nuclease"/>
</dbReference>
<evidence type="ECO:0000256" key="2">
    <source>
        <dbReference type="ARBA" id="ARBA00022723"/>
    </source>
</evidence>
<dbReference type="SUPFAM" id="SSF48537">
    <property type="entry name" value="Phospholipase C/P1 nuclease"/>
    <property type="match status" value="1"/>
</dbReference>
<keyword evidence="3" id="KW-0255">Endonuclease</keyword>
<protein>
    <submittedName>
        <fullName evidence="8">S1/P1 nuclease</fullName>
    </submittedName>
</protein>
<dbReference type="EMBL" id="JBHSPH010000009">
    <property type="protein sequence ID" value="MFC5864319.1"/>
    <property type="molecule type" value="Genomic_DNA"/>
</dbReference>
<name>A0ABW1EJ40_9BACT</name>
<accession>A0ABW1EJ40</accession>
<dbReference type="CDD" id="cd11010">
    <property type="entry name" value="S1-P1_nuclease"/>
    <property type="match status" value="1"/>
</dbReference>
<evidence type="ECO:0000256" key="7">
    <source>
        <dbReference type="SAM" id="SignalP"/>
    </source>
</evidence>
<evidence type="ECO:0000313" key="8">
    <source>
        <dbReference type="EMBL" id="MFC5864319.1"/>
    </source>
</evidence>
<evidence type="ECO:0000256" key="4">
    <source>
        <dbReference type="ARBA" id="ARBA00022801"/>
    </source>
</evidence>
<evidence type="ECO:0000256" key="1">
    <source>
        <dbReference type="ARBA" id="ARBA00022722"/>
    </source>
</evidence>
<evidence type="ECO:0000256" key="6">
    <source>
        <dbReference type="ARBA" id="ARBA00023180"/>
    </source>
</evidence>
<dbReference type="PANTHER" id="PTHR33146:SF26">
    <property type="entry name" value="ENDONUCLEASE 4"/>
    <property type="match status" value="1"/>
</dbReference>
<evidence type="ECO:0000256" key="5">
    <source>
        <dbReference type="ARBA" id="ARBA00023157"/>
    </source>
</evidence>
<dbReference type="Gene3D" id="1.10.575.10">
    <property type="entry name" value="P1 Nuclease"/>
    <property type="match status" value="1"/>
</dbReference>
<keyword evidence="9" id="KW-1185">Reference proteome</keyword>
<keyword evidence="6" id="KW-0325">Glycoprotein</keyword>
<keyword evidence="2" id="KW-0479">Metal-binding</keyword>
<feature type="signal peptide" evidence="7">
    <location>
        <begin position="1"/>
        <end position="26"/>
    </location>
</feature>
<organism evidence="8 9">
    <name type="scientific">Acidicapsa dinghuensis</name>
    <dbReference type="NCBI Taxonomy" id="2218256"/>
    <lineage>
        <taxon>Bacteria</taxon>
        <taxon>Pseudomonadati</taxon>
        <taxon>Acidobacteriota</taxon>
        <taxon>Terriglobia</taxon>
        <taxon>Terriglobales</taxon>
        <taxon>Acidobacteriaceae</taxon>
        <taxon>Acidicapsa</taxon>
    </lineage>
</organism>
<reference evidence="9" key="1">
    <citation type="journal article" date="2019" name="Int. J. Syst. Evol. Microbiol.">
        <title>The Global Catalogue of Microorganisms (GCM) 10K type strain sequencing project: providing services to taxonomists for standard genome sequencing and annotation.</title>
        <authorList>
            <consortium name="The Broad Institute Genomics Platform"/>
            <consortium name="The Broad Institute Genome Sequencing Center for Infectious Disease"/>
            <person name="Wu L."/>
            <person name="Ma J."/>
        </authorList>
    </citation>
    <scope>NUCLEOTIDE SEQUENCE [LARGE SCALE GENOMIC DNA]</scope>
    <source>
        <strain evidence="9">JCM 4087</strain>
    </source>
</reference>
<evidence type="ECO:0000313" key="9">
    <source>
        <dbReference type="Proteomes" id="UP001596091"/>
    </source>
</evidence>
<dbReference type="Pfam" id="PF02265">
    <property type="entry name" value="S1-P1_nuclease"/>
    <property type="match status" value="1"/>
</dbReference>
<feature type="chain" id="PRO_5046871944" evidence="7">
    <location>
        <begin position="27"/>
        <end position="346"/>
    </location>
</feature>
<dbReference type="Proteomes" id="UP001596091">
    <property type="component" value="Unassembled WGS sequence"/>
</dbReference>
<dbReference type="PANTHER" id="PTHR33146">
    <property type="entry name" value="ENDONUCLEASE 4"/>
    <property type="match status" value="1"/>
</dbReference>
<keyword evidence="7" id="KW-0732">Signal</keyword>
<keyword evidence="5" id="KW-1015">Disulfide bond</keyword>
<keyword evidence="4" id="KW-0378">Hydrolase</keyword>
<sequence length="346" mass="37190">MHKTACRATLATVLSLLLVFPQSSWSWGNSGHEAVAYVAWQLLTPQTKARVIALLKQVPALKGTTGTIAGYNEWVQQLPAGTTGDLEDEYLFMRAATWPDSIKHEGLHDSDTPPHGVSQDPVVGFTDKDSHGYWHFVDAPFASDSATYPTDTPAPNAATQISVMRQHIASDDSDALKAYEVIWLEHMLGDIHQPLHGSNRFNASAGDAGGNLVKIKLSPVLEKKFQCPPEAPSKTAPRELHAFWDQLPGSCSAITALAPAAAFGQAVPAAPEDKVADTDPNDWAAESLALAKSDAYKIPIGPGVKPAGGTEYVITQDYYDQAFLDAQTRVALAGARLAKLLNENLK</sequence>